<dbReference type="Gene3D" id="1.10.10.10">
    <property type="entry name" value="Winged helix-like DNA-binding domain superfamily/Winged helix DNA-binding domain"/>
    <property type="match status" value="1"/>
</dbReference>
<dbReference type="InterPro" id="IPR016221">
    <property type="entry name" value="Bifunct_regulatory_prot_Ada"/>
</dbReference>
<reference evidence="15 16" key="2">
    <citation type="submission" date="2018-03" db="EMBL/GenBank/DDBJ databases">
        <title>The ancient ancestry and fast evolution of plastids.</title>
        <authorList>
            <person name="Moore K.R."/>
            <person name="Magnabosco C."/>
            <person name="Momper L."/>
            <person name="Gold D.A."/>
            <person name="Bosak T."/>
            <person name="Fournier G.P."/>
        </authorList>
    </citation>
    <scope>NUCLEOTIDE SEQUENCE [LARGE SCALE GENOMIC DNA]</scope>
    <source>
        <strain evidence="15 16">ULC18</strain>
    </source>
</reference>
<feature type="domain" description="HTH araC/xylS-type" evidence="14">
    <location>
        <begin position="90"/>
        <end position="190"/>
    </location>
</feature>
<evidence type="ECO:0000256" key="12">
    <source>
        <dbReference type="PIRSR" id="PIRSR000409-1"/>
    </source>
</evidence>
<dbReference type="AlphaFoldDB" id="A0A2T1E0P8"/>
<keyword evidence="6" id="KW-0227">DNA damage</keyword>
<dbReference type="EMBL" id="PVWK01000109">
    <property type="protein sequence ID" value="PSB26328.1"/>
    <property type="molecule type" value="Genomic_DNA"/>
</dbReference>
<dbReference type="GO" id="GO:0008270">
    <property type="term" value="F:zinc ion binding"/>
    <property type="evidence" value="ECO:0007669"/>
    <property type="project" value="InterPro"/>
</dbReference>
<dbReference type="GO" id="GO:0006281">
    <property type="term" value="P:DNA repair"/>
    <property type="evidence" value="ECO:0007669"/>
    <property type="project" value="UniProtKB-KW"/>
</dbReference>
<feature type="binding site" evidence="13">
    <location>
        <position position="48"/>
    </location>
    <ligand>
        <name>Zn(2+)</name>
        <dbReference type="ChEBI" id="CHEBI:29105"/>
    </ligand>
</feature>
<evidence type="ECO:0000256" key="10">
    <source>
        <dbReference type="ARBA" id="ARBA00023204"/>
    </source>
</evidence>
<dbReference type="InterPro" id="IPR036631">
    <property type="entry name" value="MGMT_N_sf"/>
</dbReference>
<feature type="binding site" evidence="13">
    <location>
        <position position="44"/>
    </location>
    <ligand>
        <name>Zn(2+)</name>
        <dbReference type="ChEBI" id="CHEBI:29105"/>
    </ligand>
</feature>
<dbReference type="Pfam" id="PF12833">
    <property type="entry name" value="HTH_18"/>
    <property type="match status" value="1"/>
</dbReference>
<dbReference type="PROSITE" id="PS00374">
    <property type="entry name" value="MGMT"/>
    <property type="match status" value="1"/>
</dbReference>
<proteinExistence type="inferred from homology"/>
<feature type="binding site" evidence="13">
    <location>
        <position position="75"/>
    </location>
    <ligand>
        <name>Zn(2+)</name>
        <dbReference type="ChEBI" id="CHEBI:29105"/>
    </ligand>
</feature>
<keyword evidence="13" id="KW-0479">Metal-binding</keyword>
<dbReference type="SUPFAM" id="SSF46767">
    <property type="entry name" value="Methylated DNA-protein cysteine methyltransferase, C-terminal domain"/>
    <property type="match status" value="1"/>
</dbReference>
<dbReference type="InterPro" id="IPR018060">
    <property type="entry name" value="HTH_AraC"/>
</dbReference>
<evidence type="ECO:0000313" key="16">
    <source>
        <dbReference type="Proteomes" id="UP000239576"/>
    </source>
</evidence>
<dbReference type="InterPro" id="IPR004026">
    <property type="entry name" value="Ada_DNA_repair_Zn-bd"/>
</dbReference>
<dbReference type="OrthoDB" id="9802228at2"/>
<feature type="active site" description="Nucleophile; methyl group acceptor from methylphosphotriester" evidence="12">
    <location>
        <position position="44"/>
    </location>
</feature>
<dbReference type="Gene3D" id="3.30.160.70">
    <property type="entry name" value="Methylated DNA-protein cysteine methyltransferase domain"/>
    <property type="match status" value="1"/>
</dbReference>
<reference evidence="16" key="1">
    <citation type="submission" date="2018-02" db="EMBL/GenBank/DDBJ databases">
        <authorList>
            <person name="Moore K."/>
            <person name="Momper L."/>
        </authorList>
    </citation>
    <scope>NUCLEOTIDE SEQUENCE [LARGE SCALE GENOMIC DNA]</scope>
    <source>
        <strain evidence="16">ULC18</strain>
    </source>
</reference>
<evidence type="ECO:0000256" key="2">
    <source>
        <dbReference type="ARBA" id="ARBA00008711"/>
    </source>
</evidence>
<dbReference type="EC" id="2.1.1.63" evidence="3"/>
<dbReference type="Proteomes" id="UP000239576">
    <property type="component" value="Unassembled WGS sequence"/>
</dbReference>
<evidence type="ECO:0000256" key="4">
    <source>
        <dbReference type="ARBA" id="ARBA00022603"/>
    </source>
</evidence>
<keyword evidence="16" id="KW-1185">Reference proteome</keyword>
<dbReference type="InterPro" id="IPR035451">
    <property type="entry name" value="Ada-like_dom_sf"/>
</dbReference>
<dbReference type="NCBIfam" id="NF011964">
    <property type="entry name" value="PRK15435.1"/>
    <property type="match status" value="1"/>
</dbReference>
<comment type="cofactor">
    <cofactor evidence="13">
        <name>Zn(2+)</name>
        <dbReference type="ChEBI" id="CHEBI:29105"/>
    </cofactor>
    <text evidence="13">Binds 1 zinc ion per subunit.</text>
</comment>
<keyword evidence="10" id="KW-0234">DNA repair</keyword>
<evidence type="ECO:0000256" key="6">
    <source>
        <dbReference type="ARBA" id="ARBA00022763"/>
    </source>
</evidence>
<comment type="catalytic activity">
    <reaction evidence="11">
        <text>a 6-O-methyl-2'-deoxyguanosine in DNA + L-cysteinyl-[protein] = S-methyl-L-cysteinyl-[protein] + a 2'-deoxyguanosine in DNA</text>
        <dbReference type="Rhea" id="RHEA:24000"/>
        <dbReference type="Rhea" id="RHEA-COMP:10131"/>
        <dbReference type="Rhea" id="RHEA-COMP:10132"/>
        <dbReference type="Rhea" id="RHEA-COMP:11367"/>
        <dbReference type="Rhea" id="RHEA-COMP:11368"/>
        <dbReference type="ChEBI" id="CHEBI:29950"/>
        <dbReference type="ChEBI" id="CHEBI:82612"/>
        <dbReference type="ChEBI" id="CHEBI:85445"/>
        <dbReference type="ChEBI" id="CHEBI:85448"/>
        <dbReference type="EC" id="2.1.1.63"/>
    </reaction>
</comment>
<keyword evidence="8" id="KW-0010">Activator</keyword>
<accession>A0A2T1E0P8</accession>
<evidence type="ECO:0000256" key="8">
    <source>
        <dbReference type="ARBA" id="ARBA00023159"/>
    </source>
</evidence>
<dbReference type="CDD" id="cd06445">
    <property type="entry name" value="ATase"/>
    <property type="match status" value="1"/>
</dbReference>
<dbReference type="PIRSF" id="PIRSF000409">
    <property type="entry name" value="Ada"/>
    <property type="match status" value="1"/>
</dbReference>
<evidence type="ECO:0000313" key="15">
    <source>
        <dbReference type="EMBL" id="PSB26328.1"/>
    </source>
</evidence>
<evidence type="ECO:0000259" key="14">
    <source>
        <dbReference type="PROSITE" id="PS01124"/>
    </source>
</evidence>
<keyword evidence="5 15" id="KW-0808">Transferase</keyword>
<evidence type="ECO:0000256" key="1">
    <source>
        <dbReference type="ARBA" id="ARBA00001286"/>
    </source>
</evidence>
<dbReference type="InterPro" id="IPR009057">
    <property type="entry name" value="Homeodomain-like_sf"/>
</dbReference>
<dbReference type="SUPFAM" id="SSF46689">
    <property type="entry name" value="Homeodomain-like"/>
    <property type="match status" value="1"/>
</dbReference>
<sequence length="360" mass="39476">MKMTDRDQTTIVSAEPERWDAIVHRVPSADGTFLYAVKTTGIYCRPTCASRQPKRAHVLFFDRCDEAEAAGFRPCKRCSPRSISPQQQQAKVIAAVCQQIEASETPPSLGVMAQMAGLSASHLQRVFKAIVGITPRQYAAAHRANRIRQHLQESATVTEAIYEAGFETSSTFYDQSAALLGMTPSQYQNGASGVEIRYTVQPCWLGLILVAATAKGICAIALGDTPEALTKQLRVDFSKARFCEGDRAFEHWVTQVLSLIETPQQAFDLPLDLQGTAFQQQVWQSLQTIAPGTTVSYAEVAQKIGKPKAVRAVANACAHNHIAVAIPCHRVVGSDGSLRGYRWGRDRKQALLDREATLTE</sequence>
<dbReference type="Pfam" id="PF01035">
    <property type="entry name" value="DNA_binding_1"/>
    <property type="match status" value="1"/>
</dbReference>
<dbReference type="InterPro" id="IPR001497">
    <property type="entry name" value="MethylDNA_cys_MeTrfase_AS"/>
</dbReference>
<name>A0A2T1E0P8_9CYAN</name>
<dbReference type="Pfam" id="PF02805">
    <property type="entry name" value="Ada_Zn_binding"/>
    <property type="match status" value="1"/>
</dbReference>
<evidence type="ECO:0000256" key="13">
    <source>
        <dbReference type="PIRSR" id="PIRSR000409-3"/>
    </source>
</evidence>
<comment type="catalytic activity">
    <reaction evidence="1">
        <text>a 4-O-methyl-thymidine in DNA + L-cysteinyl-[protein] = a thymidine in DNA + S-methyl-L-cysteinyl-[protein]</text>
        <dbReference type="Rhea" id="RHEA:53428"/>
        <dbReference type="Rhea" id="RHEA-COMP:10131"/>
        <dbReference type="Rhea" id="RHEA-COMP:10132"/>
        <dbReference type="Rhea" id="RHEA-COMP:13555"/>
        <dbReference type="Rhea" id="RHEA-COMP:13556"/>
        <dbReference type="ChEBI" id="CHEBI:29950"/>
        <dbReference type="ChEBI" id="CHEBI:82612"/>
        <dbReference type="ChEBI" id="CHEBI:137386"/>
        <dbReference type="ChEBI" id="CHEBI:137387"/>
        <dbReference type="EC" id="2.1.1.63"/>
    </reaction>
</comment>
<comment type="caution">
    <text evidence="15">The sequence shown here is derived from an EMBL/GenBank/DDBJ whole genome shotgun (WGS) entry which is preliminary data.</text>
</comment>
<dbReference type="PANTHER" id="PTHR10815:SF14">
    <property type="entry name" value="BIFUNCTIONAL TRANSCRIPTIONAL ACTIVATOR_DNA REPAIR ENZYME ADA"/>
    <property type="match status" value="1"/>
</dbReference>
<dbReference type="InterPro" id="IPR036217">
    <property type="entry name" value="MethylDNA_cys_MeTrfase_DNAb"/>
</dbReference>
<dbReference type="GO" id="GO:0032259">
    <property type="term" value="P:methylation"/>
    <property type="evidence" value="ECO:0007669"/>
    <property type="project" value="UniProtKB-KW"/>
</dbReference>
<keyword evidence="9" id="KW-0804">Transcription</keyword>
<dbReference type="GO" id="GO:0043565">
    <property type="term" value="F:sequence-specific DNA binding"/>
    <property type="evidence" value="ECO:0007669"/>
    <property type="project" value="InterPro"/>
</dbReference>
<evidence type="ECO:0000256" key="5">
    <source>
        <dbReference type="ARBA" id="ARBA00022679"/>
    </source>
</evidence>
<dbReference type="SUPFAM" id="SSF53155">
    <property type="entry name" value="Methylated DNA-protein cysteine methyltransferase domain"/>
    <property type="match status" value="1"/>
</dbReference>
<dbReference type="InterPro" id="IPR036388">
    <property type="entry name" value="WH-like_DNA-bd_sf"/>
</dbReference>
<feature type="binding site" evidence="13">
    <location>
        <position position="78"/>
    </location>
    <ligand>
        <name>Zn(2+)</name>
        <dbReference type="ChEBI" id="CHEBI:29105"/>
    </ligand>
</feature>
<dbReference type="SMART" id="SM00342">
    <property type="entry name" value="HTH_ARAC"/>
    <property type="match status" value="1"/>
</dbReference>
<keyword evidence="15" id="KW-0238">DNA-binding</keyword>
<comment type="similarity">
    <text evidence="2">Belongs to the MGMT family.</text>
</comment>
<dbReference type="SUPFAM" id="SSF57884">
    <property type="entry name" value="Ada DNA repair protein, N-terminal domain (N-Ada 10)"/>
    <property type="match status" value="1"/>
</dbReference>
<feature type="active site" description="Nucleophile; methyl group acceptor from either O6-methylguanine or O4-methylthymine" evidence="12">
    <location>
        <position position="328"/>
    </location>
</feature>
<dbReference type="Gene3D" id="1.10.10.60">
    <property type="entry name" value="Homeodomain-like"/>
    <property type="match status" value="1"/>
</dbReference>
<keyword evidence="13" id="KW-0862">Zinc</keyword>
<keyword evidence="4 15" id="KW-0489">Methyltransferase</keyword>
<evidence type="ECO:0000256" key="3">
    <source>
        <dbReference type="ARBA" id="ARBA00011918"/>
    </source>
</evidence>
<organism evidence="15 16">
    <name type="scientific">Stenomitos frigidus ULC18</name>
    <dbReference type="NCBI Taxonomy" id="2107698"/>
    <lineage>
        <taxon>Bacteria</taxon>
        <taxon>Bacillati</taxon>
        <taxon>Cyanobacteriota</taxon>
        <taxon>Cyanophyceae</taxon>
        <taxon>Leptolyngbyales</taxon>
        <taxon>Leptolyngbyaceae</taxon>
        <taxon>Stenomitos</taxon>
    </lineage>
</organism>
<gene>
    <name evidence="15" type="ORF">C7B82_20195</name>
</gene>
<keyword evidence="7" id="KW-0805">Transcription regulation</keyword>
<dbReference type="Gene3D" id="3.40.10.10">
    <property type="entry name" value="DNA Methylphosphotriester Repair Domain"/>
    <property type="match status" value="1"/>
</dbReference>
<dbReference type="InterPro" id="IPR014048">
    <property type="entry name" value="MethylDNA_cys_MeTrfase_DNA-bd"/>
</dbReference>
<evidence type="ECO:0000256" key="11">
    <source>
        <dbReference type="ARBA" id="ARBA00049348"/>
    </source>
</evidence>
<dbReference type="GO" id="GO:0003700">
    <property type="term" value="F:DNA-binding transcription factor activity"/>
    <property type="evidence" value="ECO:0007669"/>
    <property type="project" value="InterPro"/>
</dbReference>
<evidence type="ECO:0000256" key="7">
    <source>
        <dbReference type="ARBA" id="ARBA00023015"/>
    </source>
</evidence>
<dbReference type="PROSITE" id="PS01124">
    <property type="entry name" value="HTH_ARAC_FAMILY_2"/>
    <property type="match status" value="1"/>
</dbReference>
<evidence type="ECO:0000256" key="9">
    <source>
        <dbReference type="ARBA" id="ARBA00023163"/>
    </source>
</evidence>
<dbReference type="FunFam" id="1.10.10.10:FF:000214">
    <property type="entry name" value="Methylated-DNA--protein-cysteine methyltransferase"/>
    <property type="match status" value="1"/>
</dbReference>
<dbReference type="PANTHER" id="PTHR10815">
    <property type="entry name" value="METHYLATED-DNA--PROTEIN-CYSTEINE METHYLTRANSFERASE"/>
    <property type="match status" value="1"/>
</dbReference>
<dbReference type="GO" id="GO:0003908">
    <property type="term" value="F:methylated-DNA-[protein]-cysteine S-methyltransferase activity"/>
    <property type="evidence" value="ECO:0007669"/>
    <property type="project" value="UniProtKB-EC"/>
</dbReference>
<dbReference type="NCBIfam" id="TIGR00589">
    <property type="entry name" value="ogt"/>
    <property type="match status" value="1"/>
</dbReference>
<protein>
    <recommendedName>
        <fullName evidence="3">methylated-DNA--[protein]-cysteine S-methyltransferase</fullName>
        <ecNumber evidence="3">2.1.1.63</ecNumber>
    </recommendedName>
</protein>